<evidence type="ECO:0000256" key="1">
    <source>
        <dbReference type="ARBA" id="ARBA00022679"/>
    </source>
</evidence>
<organism evidence="4 5">
    <name type="scientific">Rhodobium orientis</name>
    <dbReference type="NCBI Taxonomy" id="34017"/>
    <lineage>
        <taxon>Bacteria</taxon>
        <taxon>Pseudomonadati</taxon>
        <taxon>Pseudomonadota</taxon>
        <taxon>Alphaproteobacteria</taxon>
        <taxon>Hyphomicrobiales</taxon>
        <taxon>Rhodobiaceae</taxon>
        <taxon>Rhodobium</taxon>
    </lineage>
</organism>
<keyword evidence="1" id="KW-0808">Transferase</keyword>
<evidence type="ECO:0000313" key="4">
    <source>
        <dbReference type="EMBL" id="RAI23090.1"/>
    </source>
</evidence>
<dbReference type="EMBL" id="NPEV01000104">
    <property type="protein sequence ID" value="RAI23090.1"/>
    <property type="molecule type" value="Genomic_DNA"/>
</dbReference>
<dbReference type="SUPFAM" id="SSF53901">
    <property type="entry name" value="Thiolase-like"/>
    <property type="match status" value="2"/>
</dbReference>
<dbReference type="Gene3D" id="3.40.47.10">
    <property type="match status" value="2"/>
</dbReference>
<dbReference type="SUPFAM" id="SSF50249">
    <property type="entry name" value="Nucleic acid-binding proteins"/>
    <property type="match status" value="1"/>
</dbReference>
<dbReference type="AlphaFoldDB" id="A0A327JG96"/>
<comment type="caution">
    <text evidence="4">The sequence shown here is derived from an EMBL/GenBank/DDBJ whole genome shotgun (WGS) entry which is preliminary data.</text>
</comment>
<dbReference type="RefSeq" id="WP_111436844.1">
    <property type="nucleotide sequence ID" value="NZ_JACIGG010000006.1"/>
</dbReference>
<dbReference type="GO" id="GO:0016746">
    <property type="term" value="F:acyltransferase activity"/>
    <property type="evidence" value="ECO:0007669"/>
    <property type="project" value="UniProtKB-KW"/>
</dbReference>
<gene>
    <name evidence="4" type="ORF">CH339_23345</name>
</gene>
<dbReference type="GO" id="GO:0044550">
    <property type="term" value="P:secondary metabolite biosynthetic process"/>
    <property type="evidence" value="ECO:0007669"/>
    <property type="project" value="TreeGrafter"/>
</dbReference>
<dbReference type="InterPro" id="IPR012340">
    <property type="entry name" value="NA-bd_OB-fold"/>
</dbReference>
<evidence type="ECO:0000259" key="3">
    <source>
        <dbReference type="Pfam" id="PF08541"/>
    </source>
</evidence>
<reference evidence="4 5" key="1">
    <citation type="submission" date="2017-07" db="EMBL/GenBank/DDBJ databases">
        <title>Draft Genome Sequences of Select Purple Nonsulfur Bacteria.</title>
        <authorList>
            <person name="Lasarre B."/>
            <person name="Mckinlay J.B."/>
        </authorList>
    </citation>
    <scope>NUCLEOTIDE SEQUENCE [LARGE SCALE GENOMIC DNA]</scope>
    <source>
        <strain evidence="4 5">DSM 11290</strain>
    </source>
</reference>
<proteinExistence type="predicted"/>
<dbReference type="Pfam" id="PF08541">
    <property type="entry name" value="ACP_syn_III_C"/>
    <property type="match status" value="1"/>
</dbReference>
<evidence type="ECO:0000313" key="5">
    <source>
        <dbReference type="Proteomes" id="UP000249299"/>
    </source>
</evidence>
<sequence length="477" mass="51600">MNVGIARTGVYIPSYRMKRETIAKAWERPGLKGEKSVANTDEDSLTLAVEAAVSCLRGTQRETVDALLFASTTPPYAEKSSAGLAAVAADLKETVHTADFGASARAGTSALKAALDAVASGANDRVVVTAADCPLGYPKSDQEQLAGDAGAAVLVAAEDLVAVYRASYSVNNEILDSWRNVDDRFPHTAEGRFAKDKGYGRAMSDVIDGLMSRAGLTPGQISRLVLATPGLRDSAQVAKRVGFTPEQLADPLMMQVGYCAAAQPILLLASALETASPGDLILVASYGYGADAFLFEATEAVLEQQKDAVVARNLARGRPLDSYSRFLSFRGILDAQPGEPFRTFPSTSAYWRDQASLLRLHGSKCYRCGTTTTPTNRICPVCHSKDDFELVRLSDRTARVFTYSIDKLAGRSDDPVVVQTVCEDDEKTRYYLLMTDFDAEEVSVGMPVEFTFRKIYEGGNYINYYWKCRPAASAEGE</sequence>
<dbReference type="OrthoDB" id="8771453at2"/>
<keyword evidence="5" id="KW-1185">Reference proteome</keyword>
<dbReference type="PANTHER" id="PTHR34069">
    <property type="entry name" value="3-OXOACYL-[ACYL-CARRIER-PROTEIN] SYNTHASE 3"/>
    <property type="match status" value="1"/>
</dbReference>
<dbReference type="PANTHER" id="PTHR34069:SF2">
    <property type="entry name" value="BETA-KETOACYL-[ACYL-CARRIER-PROTEIN] SYNTHASE III"/>
    <property type="match status" value="1"/>
</dbReference>
<feature type="domain" description="Beta-ketoacyl-[acyl-carrier-protein] synthase III C-terminal" evidence="3">
    <location>
        <begin position="212"/>
        <end position="290"/>
    </location>
</feature>
<accession>A0A327JG96</accession>
<protein>
    <recommendedName>
        <fullName evidence="3">Beta-ketoacyl-[acyl-carrier-protein] synthase III C-terminal domain-containing protein</fullName>
    </recommendedName>
</protein>
<keyword evidence="2" id="KW-0012">Acyltransferase</keyword>
<name>A0A327JG96_9HYPH</name>
<dbReference type="InterPro" id="IPR013747">
    <property type="entry name" value="ACP_syn_III_C"/>
</dbReference>
<dbReference type="Proteomes" id="UP000249299">
    <property type="component" value="Unassembled WGS sequence"/>
</dbReference>
<dbReference type="InterPro" id="IPR016039">
    <property type="entry name" value="Thiolase-like"/>
</dbReference>
<evidence type="ECO:0000256" key="2">
    <source>
        <dbReference type="ARBA" id="ARBA00023315"/>
    </source>
</evidence>
<dbReference type="CDD" id="cd00827">
    <property type="entry name" value="init_cond_enzymes"/>
    <property type="match status" value="1"/>
</dbReference>